<organism evidence="4 5">
    <name type="scientific">Mycena albidolilacea</name>
    <dbReference type="NCBI Taxonomy" id="1033008"/>
    <lineage>
        <taxon>Eukaryota</taxon>
        <taxon>Fungi</taxon>
        <taxon>Dikarya</taxon>
        <taxon>Basidiomycota</taxon>
        <taxon>Agaricomycotina</taxon>
        <taxon>Agaricomycetes</taxon>
        <taxon>Agaricomycetidae</taxon>
        <taxon>Agaricales</taxon>
        <taxon>Marasmiineae</taxon>
        <taxon>Mycenaceae</taxon>
        <taxon>Mycena</taxon>
    </lineage>
</organism>
<feature type="region of interest" description="Disordered" evidence="1">
    <location>
        <begin position="294"/>
        <end position="322"/>
    </location>
</feature>
<comment type="caution">
    <text evidence="4">The sequence shown here is derived from an EMBL/GenBank/DDBJ whole genome shotgun (WGS) entry which is preliminary data.</text>
</comment>
<accession>A0AAD7F482</accession>
<keyword evidence="2" id="KW-0472">Membrane</keyword>
<proteinExistence type="predicted"/>
<keyword evidence="5" id="KW-1185">Reference proteome</keyword>
<dbReference type="AlphaFoldDB" id="A0AAD7F482"/>
<protein>
    <recommendedName>
        <fullName evidence="3">DUF6534 domain-containing protein</fullName>
    </recommendedName>
</protein>
<dbReference type="PANTHER" id="PTHR40465">
    <property type="entry name" value="CHROMOSOME 1, WHOLE GENOME SHOTGUN SEQUENCE"/>
    <property type="match status" value="1"/>
</dbReference>
<feature type="transmembrane region" description="Helical" evidence="2">
    <location>
        <begin position="60"/>
        <end position="81"/>
    </location>
</feature>
<feature type="domain" description="DUF6534" evidence="3">
    <location>
        <begin position="171"/>
        <end position="257"/>
    </location>
</feature>
<evidence type="ECO:0000256" key="1">
    <source>
        <dbReference type="SAM" id="MobiDB-lite"/>
    </source>
</evidence>
<feature type="transmembrane region" description="Helical" evidence="2">
    <location>
        <begin position="133"/>
        <end position="155"/>
    </location>
</feature>
<evidence type="ECO:0000256" key="2">
    <source>
        <dbReference type="SAM" id="Phobius"/>
    </source>
</evidence>
<dbReference type="PANTHER" id="PTHR40465:SF1">
    <property type="entry name" value="DUF6534 DOMAIN-CONTAINING PROTEIN"/>
    <property type="match status" value="1"/>
</dbReference>
<feature type="transmembrane region" description="Helical" evidence="2">
    <location>
        <begin position="167"/>
        <end position="186"/>
    </location>
</feature>
<dbReference type="Pfam" id="PF20152">
    <property type="entry name" value="DUF6534"/>
    <property type="match status" value="1"/>
</dbReference>
<name>A0AAD7F482_9AGAR</name>
<feature type="transmembrane region" description="Helical" evidence="2">
    <location>
        <begin position="231"/>
        <end position="252"/>
    </location>
</feature>
<gene>
    <name evidence="4" type="ORF">DFH08DRAFT_1017036</name>
</gene>
<reference evidence="4" key="1">
    <citation type="submission" date="2023-03" db="EMBL/GenBank/DDBJ databases">
        <title>Massive genome expansion in bonnet fungi (Mycena s.s.) driven by repeated elements and novel gene families across ecological guilds.</title>
        <authorList>
            <consortium name="Lawrence Berkeley National Laboratory"/>
            <person name="Harder C.B."/>
            <person name="Miyauchi S."/>
            <person name="Viragh M."/>
            <person name="Kuo A."/>
            <person name="Thoen E."/>
            <person name="Andreopoulos B."/>
            <person name="Lu D."/>
            <person name="Skrede I."/>
            <person name="Drula E."/>
            <person name="Henrissat B."/>
            <person name="Morin E."/>
            <person name="Kohler A."/>
            <person name="Barry K."/>
            <person name="LaButti K."/>
            <person name="Morin E."/>
            <person name="Salamov A."/>
            <person name="Lipzen A."/>
            <person name="Mereny Z."/>
            <person name="Hegedus B."/>
            <person name="Baldrian P."/>
            <person name="Stursova M."/>
            <person name="Weitz H."/>
            <person name="Taylor A."/>
            <person name="Grigoriev I.V."/>
            <person name="Nagy L.G."/>
            <person name="Martin F."/>
            <person name="Kauserud H."/>
        </authorList>
    </citation>
    <scope>NUCLEOTIDE SEQUENCE</scope>
    <source>
        <strain evidence="4">CBHHK002</strain>
    </source>
</reference>
<feature type="transmembrane region" description="Helical" evidence="2">
    <location>
        <begin position="22"/>
        <end position="48"/>
    </location>
</feature>
<dbReference type="Proteomes" id="UP001218218">
    <property type="component" value="Unassembled WGS sequence"/>
</dbReference>
<dbReference type="InterPro" id="IPR045339">
    <property type="entry name" value="DUF6534"/>
</dbReference>
<sequence length="428" mass="46976">MFDPMSGVILSRASLIPLDNSLGAWLIGLIVSSVIFGVTCLQVYFYFTKHCARDPVFLKTYVALLLALDAFNLALVSHAFYFLTVTNFGDYLELGTAPWSLLVQIAVGVLLAALVQLFYAYRLYILSNKSLMLPVIIGVLAFIDSISFQVKYFSLAREVVPEFAGSLSIKVACDVLIAGAMVYHLLRNKTGFHKTNNAINLLVAYSLRSGTITMMFAICDLVAFASLPSTLIYLPFFFILVRLYALSFMSILNSRDHVREQLFSTSHAMITIPSSYTPDSSTLPADVETGITGADKGTGKFSGRVSSSKGKEGPGSHPNMLHRRASRDDNTHLAIRNNNNDLNKLFASVFISQCGVVPTSTVWIVSTLAKCATAAAKQSTCCSLWHTEPLTLTLPLRNPRISPACSRHLLPRLPPHMPNLRPCCQPHV</sequence>
<feature type="transmembrane region" description="Helical" evidence="2">
    <location>
        <begin position="101"/>
        <end position="121"/>
    </location>
</feature>
<keyword evidence="2" id="KW-1133">Transmembrane helix</keyword>
<evidence type="ECO:0000313" key="5">
    <source>
        <dbReference type="Proteomes" id="UP001218218"/>
    </source>
</evidence>
<feature type="transmembrane region" description="Helical" evidence="2">
    <location>
        <begin position="198"/>
        <end position="225"/>
    </location>
</feature>
<dbReference type="EMBL" id="JARIHO010000003">
    <property type="protein sequence ID" value="KAJ7364600.1"/>
    <property type="molecule type" value="Genomic_DNA"/>
</dbReference>
<keyword evidence="2" id="KW-0812">Transmembrane</keyword>
<evidence type="ECO:0000259" key="3">
    <source>
        <dbReference type="Pfam" id="PF20152"/>
    </source>
</evidence>
<evidence type="ECO:0000313" key="4">
    <source>
        <dbReference type="EMBL" id="KAJ7364600.1"/>
    </source>
</evidence>